<gene>
    <name evidence="2" type="ORF">V8G54_007360</name>
</gene>
<feature type="coiled-coil region" evidence="1">
    <location>
        <begin position="98"/>
        <end position="160"/>
    </location>
</feature>
<proteinExistence type="predicted"/>
<reference evidence="2 3" key="1">
    <citation type="journal article" date="2023" name="Life. Sci Alliance">
        <title>Evolutionary insights into 3D genome organization and epigenetic landscape of Vigna mungo.</title>
        <authorList>
            <person name="Junaid A."/>
            <person name="Singh B."/>
            <person name="Bhatia S."/>
        </authorList>
    </citation>
    <scope>NUCLEOTIDE SEQUENCE [LARGE SCALE GENOMIC DNA]</scope>
    <source>
        <strain evidence="2">Urdbean</strain>
    </source>
</reference>
<protein>
    <submittedName>
        <fullName evidence="2">Uncharacterized protein</fullName>
    </submittedName>
</protein>
<dbReference type="EMBL" id="CP144699">
    <property type="protein sequence ID" value="WVZ20038.1"/>
    <property type="molecule type" value="Genomic_DNA"/>
</dbReference>
<dbReference type="PANTHER" id="PTHR13021">
    <property type="entry name" value="PRE-MRNA-SPLICING FACTOR ISY1"/>
    <property type="match status" value="1"/>
</dbReference>
<evidence type="ECO:0000313" key="2">
    <source>
        <dbReference type="EMBL" id="WVZ20038.1"/>
    </source>
</evidence>
<evidence type="ECO:0000256" key="1">
    <source>
        <dbReference type="SAM" id="Coils"/>
    </source>
</evidence>
<keyword evidence="1" id="KW-0175">Coiled coil</keyword>
<keyword evidence="3" id="KW-1185">Reference proteome</keyword>
<evidence type="ECO:0000313" key="3">
    <source>
        <dbReference type="Proteomes" id="UP001374535"/>
    </source>
</evidence>
<dbReference type="AlphaFoldDB" id="A0AAQ3P263"/>
<dbReference type="GO" id="GO:0000350">
    <property type="term" value="P:generation of catalytic spliceosome for second transesterification step"/>
    <property type="evidence" value="ECO:0007669"/>
    <property type="project" value="InterPro"/>
</dbReference>
<dbReference type="Proteomes" id="UP001374535">
    <property type="component" value="Chromosome 2"/>
</dbReference>
<organism evidence="2 3">
    <name type="scientific">Vigna mungo</name>
    <name type="common">Black gram</name>
    <name type="synonym">Phaseolus mungo</name>
    <dbReference type="NCBI Taxonomy" id="3915"/>
    <lineage>
        <taxon>Eukaryota</taxon>
        <taxon>Viridiplantae</taxon>
        <taxon>Streptophyta</taxon>
        <taxon>Embryophyta</taxon>
        <taxon>Tracheophyta</taxon>
        <taxon>Spermatophyta</taxon>
        <taxon>Magnoliopsida</taxon>
        <taxon>eudicotyledons</taxon>
        <taxon>Gunneridae</taxon>
        <taxon>Pentapetalae</taxon>
        <taxon>rosids</taxon>
        <taxon>fabids</taxon>
        <taxon>Fabales</taxon>
        <taxon>Fabaceae</taxon>
        <taxon>Papilionoideae</taxon>
        <taxon>50 kb inversion clade</taxon>
        <taxon>NPAAA clade</taxon>
        <taxon>indigoferoid/millettioid clade</taxon>
        <taxon>Phaseoleae</taxon>
        <taxon>Vigna</taxon>
    </lineage>
</organism>
<dbReference type="Pfam" id="PF06246">
    <property type="entry name" value="Isy1"/>
    <property type="match status" value="1"/>
</dbReference>
<sequence length="211" mass="24647">MGAKNRGAWWAQLCQALSQNDGPRGNIVDVPNQGGRGPGYRYFGAAKKLPGVKELFEKPPELHKRCTRYDIYKRIDASYYSYRDDEDGVLEWLEGLVEEAMRQEAAEECRRLDEVRREARKGVKSGEVAEVLAVARDMLREEEEVAKEERQKEKEGEREKREFIVHMPLPDEKEIERRVLEKKKMELLNKYVSEGLMEEKTEAKDMLNIQR</sequence>
<accession>A0AAQ3P263</accession>
<name>A0AAQ3P263_VIGMU</name>
<dbReference type="InterPro" id="IPR009360">
    <property type="entry name" value="Isy1"/>
</dbReference>